<evidence type="ECO:0000313" key="2">
    <source>
        <dbReference type="EMBL" id="ACC98492.1"/>
    </source>
</evidence>
<dbReference type="STRING" id="445932.Emin_0939"/>
<sequence>MLKFIKCKNCKTIISVEGKLDRPFNDDILTLANDENTIAGEVLCAECQSIEDEKNKSAPMPEPTEEELFEHARQNKLACVKVLRDQKEQGGFEYLGKVFDSDTVSAQRLSLAGQTASICIMQNHPFSVVWTVKDNSTIELTAEQLLGAILALTMHANKCHQEASELKEKINKAETLEELEAIEL</sequence>
<dbReference type="AlphaFoldDB" id="B2KD96"/>
<evidence type="ECO:0000259" key="1">
    <source>
        <dbReference type="Pfam" id="PF14301"/>
    </source>
</evidence>
<keyword evidence="3" id="KW-1185">Reference proteome</keyword>
<dbReference type="Proteomes" id="UP000001029">
    <property type="component" value="Chromosome"/>
</dbReference>
<proteinExistence type="predicted"/>
<dbReference type="KEGG" id="emi:Emin_0939"/>
<accession>B2KD96</accession>
<dbReference type="Pfam" id="PF14301">
    <property type="entry name" value="DUF4376"/>
    <property type="match status" value="1"/>
</dbReference>
<dbReference type="OrthoDB" id="8913439at2"/>
<protein>
    <recommendedName>
        <fullName evidence="1">DUF4376 domain-containing protein</fullName>
    </recommendedName>
</protein>
<feature type="domain" description="DUF4376" evidence="1">
    <location>
        <begin position="72"/>
        <end position="181"/>
    </location>
</feature>
<reference evidence="2 3" key="1">
    <citation type="journal article" date="2009" name="Appl. Environ. Microbiol.">
        <title>Genomic analysis of 'Elusimicrobium minutum,' the first cultivated representative of the phylum 'Elusimicrobia' (formerly termite group 1).</title>
        <authorList>
            <person name="Herlemann D.P.R."/>
            <person name="Geissinger O."/>
            <person name="Ikeda-Ohtsubo W."/>
            <person name="Kunin V."/>
            <person name="Sun H."/>
            <person name="Lapidus A."/>
            <person name="Hugenholtz P."/>
            <person name="Brune A."/>
        </authorList>
    </citation>
    <scope>NUCLEOTIDE SEQUENCE [LARGE SCALE GENOMIC DNA]</scope>
    <source>
        <strain evidence="2 3">Pei191</strain>
    </source>
</reference>
<evidence type="ECO:0000313" key="3">
    <source>
        <dbReference type="Proteomes" id="UP000001029"/>
    </source>
</evidence>
<gene>
    <name evidence="2" type="ordered locus">Emin_0939</name>
</gene>
<dbReference type="HOGENOM" id="CLU_1466035_0_0_0"/>
<dbReference type="RefSeq" id="WP_012415107.1">
    <property type="nucleotide sequence ID" value="NC_010644.1"/>
</dbReference>
<dbReference type="EMBL" id="CP001055">
    <property type="protein sequence ID" value="ACC98492.1"/>
    <property type="molecule type" value="Genomic_DNA"/>
</dbReference>
<organism evidence="2 3">
    <name type="scientific">Elusimicrobium minutum (strain Pei191)</name>
    <dbReference type="NCBI Taxonomy" id="445932"/>
    <lineage>
        <taxon>Bacteria</taxon>
        <taxon>Pseudomonadati</taxon>
        <taxon>Elusimicrobiota</taxon>
        <taxon>Elusimicrobia</taxon>
        <taxon>Elusimicrobiales</taxon>
        <taxon>Elusimicrobiaceae</taxon>
        <taxon>Elusimicrobium</taxon>
    </lineage>
</organism>
<name>B2KD96_ELUMP</name>
<dbReference type="InterPro" id="IPR025484">
    <property type="entry name" value="DUF4376"/>
</dbReference>